<evidence type="ECO:0000313" key="2">
    <source>
        <dbReference type="Proteomes" id="UP000231343"/>
    </source>
</evidence>
<gene>
    <name evidence="1" type="ORF">COT42_04895</name>
</gene>
<sequence>MYDCYNLGINFRRISADGALPGPEIPIVPSDSRDFYDPSLAWTGNGYGLACDDAYGLYFQLISLDGDLISPLIPVTSWDNFTASNHPSLVWAGAEFGVAWEARPSGFVDPFYTDICFQRIAANAELVESTVCITNDGDSVNPSLVWTGSGFGVSWDGGYESGVYLQRLSPTGTILGSAVCVTANGEPASSSLIWAGNRYEISWDTYYSDYPDGNYRIRGRSISPNGEPGRFRNVFISDGWSDTANLVNHSLVWTGNEVGASWYYQSYMNGSVGNIYFAHFADED</sequence>
<dbReference type="Proteomes" id="UP000231343">
    <property type="component" value="Unassembled WGS sequence"/>
</dbReference>
<dbReference type="AlphaFoldDB" id="A0A2H0XXH4"/>
<dbReference type="EMBL" id="PEYM01000077">
    <property type="protein sequence ID" value="PIS29634.1"/>
    <property type="molecule type" value="Genomic_DNA"/>
</dbReference>
<proteinExistence type="predicted"/>
<protein>
    <submittedName>
        <fullName evidence="1">Uncharacterized protein</fullName>
    </submittedName>
</protein>
<accession>A0A2H0XXH4</accession>
<reference evidence="1 2" key="1">
    <citation type="submission" date="2017-09" db="EMBL/GenBank/DDBJ databases">
        <title>Depth-based differentiation of microbial function through sediment-hosted aquifers and enrichment of novel symbionts in the deep terrestrial subsurface.</title>
        <authorList>
            <person name="Probst A.J."/>
            <person name="Ladd B."/>
            <person name="Jarett J.K."/>
            <person name="Geller-Mcgrath D.E."/>
            <person name="Sieber C.M."/>
            <person name="Emerson J.B."/>
            <person name="Anantharaman K."/>
            <person name="Thomas B.C."/>
            <person name="Malmstrom R."/>
            <person name="Stieglmeier M."/>
            <person name="Klingl A."/>
            <person name="Woyke T."/>
            <person name="Ryan C.M."/>
            <person name="Banfield J.F."/>
        </authorList>
    </citation>
    <scope>NUCLEOTIDE SEQUENCE [LARGE SCALE GENOMIC DNA]</scope>
    <source>
        <strain evidence="1">CG08_land_8_20_14_0_20_45_16</strain>
    </source>
</reference>
<name>A0A2H0XXH4_UNCSA</name>
<evidence type="ECO:0000313" key="1">
    <source>
        <dbReference type="EMBL" id="PIS29634.1"/>
    </source>
</evidence>
<organism evidence="1 2">
    <name type="scientific">Candidatus Saganbacteria bacterium CG08_land_8_20_14_0_20_45_16</name>
    <dbReference type="NCBI Taxonomy" id="2014293"/>
    <lineage>
        <taxon>Bacteria</taxon>
        <taxon>Bacillati</taxon>
        <taxon>Saganbacteria</taxon>
    </lineage>
</organism>
<comment type="caution">
    <text evidence="1">The sequence shown here is derived from an EMBL/GenBank/DDBJ whole genome shotgun (WGS) entry which is preliminary data.</text>
</comment>